<comment type="subcellular location">
    <subcellularLocation>
        <location evidence="1">Cell membrane</location>
        <topology evidence="1">Multi-pass membrane protein</topology>
    </subcellularLocation>
</comment>
<dbReference type="PANTHER" id="PTHR23517">
    <property type="entry name" value="RESISTANCE PROTEIN MDTM, PUTATIVE-RELATED-RELATED"/>
    <property type="match status" value="1"/>
</dbReference>
<keyword evidence="6 9" id="KW-1133">Transmembrane helix</keyword>
<dbReference type="Proteomes" id="UP000539313">
    <property type="component" value="Unassembled WGS sequence"/>
</dbReference>
<comment type="similarity">
    <text evidence="2">Belongs to the major facilitator superfamily. Proton-dependent oligopeptide transporter (POT/PTR) (TC 2.A.17) family.</text>
</comment>
<dbReference type="SUPFAM" id="SSF103473">
    <property type="entry name" value="MFS general substrate transporter"/>
    <property type="match status" value="1"/>
</dbReference>
<evidence type="ECO:0000313" key="11">
    <source>
        <dbReference type="EMBL" id="MBA9005551.1"/>
    </source>
</evidence>
<feature type="transmembrane region" description="Helical" evidence="9">
    <location>
        <begin position="432"/>
        <end position="453"/>
    </location>
</feature>
<keyword evidence="4" id="KW-1003">Cell membrane</keyword>
<feature type="transmembrane region" description="Helical" evidence="9">
    <location>
        <begin position="393"/>
        <end position="420"/>
    </location>
</feature>
<feature type="transmembrane region" description="Helical" evidence="9">
    <location>
        <begin position="29"/>
        <end position="48"/>
    </location>
</feature>
<keyword evidence="3" id="KW-0813">Transport</keyword>
<feature type="transmembrane region" description="Helical" evidence="9">
    <location>
        <begin position="181"/>
        <end position="207"/>
    </location>
</feature>
<dbReference type="PANTHER" id="PTHR23517:SF15">
    <property type="entry name" value="PROTON-DEPENDENT OLIGOPEPTIDE FAMILY TRANSPORT PROTEIN"/>
    <property type="match status" value="1"/>
</dbReference>
<feature type="transmembrane region" description="Helical" evidence="9">
    <location>
        <begin position="155"/>
        <end position="175"/>
    </location>
</feature>
<feature type="region of interest" description="Disordered" evidence="8">
    <location>
        <begin position="491"/>
        <end position="519"/>
    </location>
</feature>
<evidence type="ECO:0000313" key="12">
    <source>
        <dbReference type="Proteomes" id="UP000539313"/>
    </source>
</evidence>
<evidence type="ECO:0000259" key="10">
    <source>
        <dbReference type="PROSITE" id="PS50850"/>
    </source>
</evidence>
<dbReference type="AlphaFoldDB" id="A0A7W3RA68"/>
<dbReference type="Gene3D" id="1.20.1250.20">
    <property type="entry name" value="MFS general substrate transporter like domains"/>
    <property type="match status" value="1"/>
</dbReference>
<dbReference type="GO" id="GO:1904680">
    <property type="term" value="F:peptide transmembrane transporter activity"/>
    <property type="evidence" value="ECO:0007669"/>
    <property type="project" value="InterPro"/>
</dbReference>
<reference evidence="11 12" key="1">
    <citation type="submission" date="2020-08" db="EMBL/GenBank/DDBJ databases">
        <title>Sequencing the genomes of 1000 actinobacteria strains.</title>
        <authorList>
            <person name="Klenk H.-P."/>
        </authorList>
    </citation>
    <scope>NUCLEOTIDE SEQUENCE [LARGE SCALE GENOMIC DNA]</scope>
    <source>
        <strain evidence="11 12">DSM 45823</strain>
    </source>
</reference>
<evidence type="ECO:0000256" key="9">
    <source>
        <dbReference type="SAM" id="Phobius"/>
    </source>
</evidence>
<keyword evidence="7 9" id="KW-0472">Membrane</keyword>
<accession>A0A7W3RA68</accession>
<dbReference type="RefSeq" id="WP_220500253.1">
    <property type="nucleotide sequence ID" value="NZ_JACJII010000001.1"/>
</dbReference>
<evidence type="ECO:0000256" key="7">
    <source>
        <dbReference type="ARBA" id="ARBA00023136"/>
    </source>
</evidence>
<comment type="caution">
    <text evidence="11">The sequence shown here is derived from an EMBL/GenBank/DDBJ whole genome shotgun (WGS) entry which is preliminary data.</text>
</comment>
<protein>
    <submittedName>
        <fullName evidence="11">POT family proton-dependent oligopeptide transporter</fullName>
    </submittedName>
</protein>
<dbReference type="PROSITE" id="PS50850">
    <property type="entry name" value="MFS"/>
    <property type="match status" value="1"/>
</dbReference>
<organism evidence="11 12">
    <name type="scientific">Thermomonospora cellulosilytica</name>
    <dbReference type="NCBI Taxonomy" id="1411118"/>
    <lineage>
        <taxon>Bacteria</taxon>
        <taxon>Bacillati</taxon>
        <taxon>Actinomycetota</taxon>
        <taxon>Actinomycetes</taxon>
        <taxon>Streptosporangiales</taxon>
        <taxon>Thermomonosporaceae</taxon>
        <taxon>Thermomonospora</taxon>
    </lineage>
</organism>
<dbReference type="CDD" id="cd17346">
    <property type="entry name" value="MFS_DtpA_like"/>
    <property type="match status" value="1"/>
</dbReference>
<feature type="transmembrane region" description="Helical" evidence="9">
    <location>
        <begin position="331"/>
        <end position="353"/>
    </location>
</feature>
<feature type="transmembrane region" description="Helical" evidence="9">
    <location>
        <begin position="253"/>
        <end position="270"/>
    </location>
</feature>
<evidence type="ECO:0000256" key="5">
    <source>
        <dbReference type="ARBA" id="ARBA00022692"/>
    </source>
</evidence>
<evidence type="ECO:0000256" key="1">
    <source>
        <dbReference type="ARBA" id="ARBA00004651"/>
    </source>
</evidence>
<dbReference type="Pfam" id="PF00854">
    <property type="entry name" value="PTR2"/>
    <property type="match status" value="1"/>
</dbReference>
<gene>
    <name evidence="11" type="ORF">HNR21_004433</name>
</gene>
<feature type="transmembrane region" description="Helical" evidence="9">
    <location>
        <begin position="228"/>
        <end position="247"/>
    </location>
</feature>
<feature type="transmembrane region" description="Helical" evidence="9">
    <location>
        <begin position="117"/>
        <end position="134"/>
    </location>
</feature>
<dbReference type="InterPro" id="IPR005279">
    <property type="entry name" value="Dipep/tripep_permease"/>
</dbReference>
<dbReference type="InterPro" id="IPR036259">
    <property type="entry name" value="MFS_trans_sf"/>
</dbReference>
<evidence type="ECO:0000256" key="4">
    <source>
        <dbReference type="ARBA" id="ARBA00022475"/>
    </source>
</evidence>
<dbReference type="InterPro" id="IPR020846">
    <property type="entry name" value="MFS_dom"/>
</dbReference>
<dbReference type="GO" id="GO:0005886">
    <property type="term" value="C:plasma membrane"/>
    <property type="evidence" value="ECO:0007669"/>
    <property type="project" value="UniProtKB-SubCell"/>
</dbReference>
<evidence type="ECO:0000256" key="3">
    <source>
        <dbReference type="ARBA" id="ARBA00022448"/>
    </source>
</evidence>
<name>A0A7W3RA68_9ACTN</name>
<feature type="transmembrane region" description="Helical" evidence="9">
    <location>
        <begin position="365"/>
        <end position="387"/>
    </location>
</feature>
<dbReference type="GO" id="GO:0015833">
    <property type="term" value="P:peptide transport"/>
    <property type="evidence" value="ECO:0007669"/>
    <property type="project" value="InterPro"/>
</dbReference>
<proteinExistence type="inferred from homology"/>
<sequence>MTAGPRPVAPSATGWTRSRWFVTLFLTDIWERFSFYGMQAILVLYAAAPADEGGLGLPEATAAALFGVYMAMVFMLALPGGWVGDRILGERRAVIYGGITVAAGHFCMALPPRACTYLGLLLIGLGTGLLKPNMSGLLTRFYGPGQAVQREAGFSVFYMSVQVSALLAPLVTGYLGERVSWHAGFMAAGVGMTLGVIQFAVGARGFGDVGAAPQRPAAREELRTAARRTALCLAAAGALLAVDLAAGTFAIEHVLAGLGLVAFVVPFLGYRSLRRHPRLGADGRARLDGYVRLLLAAALFWMGVGQAGSLLNLFAQDSTDRRLAGFTVPAAWFQSAIPLFILITAPLFAMLWLRLGPRASVRLKFVLGLCFAGAGFWLMSAAAAAAADGERVSPLWLVAVFLLLACGEITLGPVGISAAADAAPAEFRGRVIGLWWLFCALGVAVGSRVVLLIDVLPDWVYYLLLGLTTVAAAAVLALFGRRVARMTAYRTDAPEAPPQDAGKRSGEPGPLTVQGPHRS</sequence>
<feature type="transmembrane region" description="Helical" evidence="9">
    <location>
        <begin position="459"/>
        <end position="480"/>
    </location>
</feature>
<feature type="transmembrane region" description="Helical" evidence="9">
    <location>
        <begin position="93"/>
        <end position="111"/>
    </location>
</feature>
<dbReference type="InterPro" id="IPR000109">
    <property type="entry name" value="POT_fam"/>
</dbReference>
<dbReference type="EMBL" id="JACJII010000001">
    <property type="protein sequence ID" value="MBA9005551.1"/>
    <property type="molecule type" value="Genomic_DNA"/>
</dbReference>
<feature type="transmembrane region" description="Helical" evidence="9">
    <location>
        <begin position="290"/>
        <end position="311"/>
    </location>
</feature>
<dbReference type="InterPro" id="IPR050171">
    <property type="entry name" value="MFS_Transporters"/>
</dbReference>
<keyword evidence="12" id="KW-1185">Reference proteome</keyword>
<feature type="transmembrane region" description="Helical" evidence="9">
    <location>
        <begin position="60"/>
        <end position="81"/>
    </location>
</feature>
<feature type="domain" description="Major facilitator superfamily (MFS) profile" evidence="10">
    <location>
        <begin position="23"/>
        <end position="484"/>
    </location>
</feature>
<evidence type="ECO:0000256" key="8">
    <source>
        <dbReference type="SAM" id="MobiDB-lite"/>
    </source>
</evidence>
<keyword evidence="5 9" id="KW-0812">Transmembrane</keyword>
<evidence type="ECO:0000256" key="2">
    <source>
        <dbReference type="ARBA" id="ARBA00005982"/>
    </source>
</evidence>
<dbReference type="NCBIfam" id="TIGR00924">
    <property type="entry name" value="yjdL_sub1_fam"/>
    <property type="match status" value="1"/>
</dbReference>
<evidence type="ECO:0000256" key="6">
    <source>
        <dbReference type="ARBA" id="ARBA00022989"/>
    </source>
</evidence>